<evidence type="ECO:0000313" key="2">
    <source>
        <dbReference type="Proteomes" id="UP001632037"/>
    </source>
</evidence>
<evidence type="ECO:0000313" key="1">
    <source>
        <dbReference type="EMBL" id="KAL3665144.1"/>
    </source>
</evidence>
<dbReference type="Proteomes" id="UP001632037">
    <property type="component" value="Unassembled WGS sequence"/>
</dbReference>
<proteinExistence type="predicted"/>
<protein>
    <recommendedName>
        <fullName evidence="3">NmrA-like domain-containing protein</fullName>
    </recommendedName>
</protein>
<dbReference type="EMBL" id="JBIMZQ010000021">
    <property type="protein sequence ID" value="KAL3665144.1"/>
    <property type="molecule type" value="Genomic_DNA"/>
</dbReference>
<organism evidence="1 2">
    <name type="scientific">Phytophthora oleae</name>
    <dbReference type="NCBI Taxonomy" id="2107226"/>
    <lineage>
        <taxon>Eukaryota</taxon>
        <taxon>Sar</taxon>
        <taxon>Stramenopiles</taxon>
        <taxon>Oomycota</taxon>
        <taxon>Peronosporomycetes</taxon>
        <taxon>Peronosporales</taxon>
        <taxon>Peronosporaceae</taxon>
        <taxon>Phytophthora</taxon>
    </lineage>
</organism>
<accession>A0ABD3FFR4</accession>
<dbReference type="AlphaFoldDB" id="A0ABD3FFR4"/>
<reference evidence="1 2" key="1">
    <citation type="submission" date="2024-09" db="EMBL/GenBank/DDBJ databases">
        <title>Genome sequencing and assembly of Phytophthora oleae, isolate VK10A, causative agent of rot of olive drupes.</title>
        <authorList>
            <person name="Conti Taguali S."/>
            <person name="Riolo M."/>
            <person name="La Spada F."/>
            <person name="Cacciola S.O."/>
            <person name="Dionisio G."/>
        </authorList>
    </citation>
    <scope>NUCLEOTIDE SEQUENCE [LARGE SCALE GENOMIC DNA]</scope>
    <source>
        <strain evidence="1 2">VK10A</strain>
    </source>
</reference>
<comment type="caution">
    <text evidence="1">The sequence shown here is derived from an EMBL/GenBank/DDBJ whole genome shotgun (WGS) entry which is preliminary data.</text>
</comment>
<evidence type="ECO:0008006" key="3">
    <source>
        <dbReference type="Google" id="ProtNLM"/>
    </source>
</evidence>
<keyword evidence="2" id="KW-1185">Reference proteome</keyword>
<dbReference type="InterPro" id="IPR036291">
    <property type="entry name" value="NAD(P)-bd_dom_sf"/>
</dbReference>
<gene>
    <name evidence="1" type="ORF">V7S43_009774</name>
</gene>
<sequence>MPVVVGPNVTKKEVQDLLTQHQIAFVEMACRAPSASGSSTLGGCHLRGFVPLNPKASPWETSVFRLVFSAPAVTRSYLPANFTAFTIFYTGLFTEFLIPAFDFNNDEGYMTVVGKGETPFSIAPRTDVGRFVAHVLIAFEAERLAPLQIHGLIDKKLSKKIKVRHIDYEKNKKKFDSDFVAWITTLIEDGRGVVGTEEEVQESLAKFFPDWNPVRYESFIQ</sequence>
<name>A0ABD3FFR4_9STRA</name>
<dbReference type="SUPFAM" id="SSF51735">
    <property type="entry name" value="NAD(P)-binding Rossmann-fold domains"/>
    <property type="match status" value="1"/>
</dbReference>